<evidence type="ECO:0000259" key="17">
    <source>
        <dbReference type="PROSITE" id="PS51296"/>
    </source>
</evidence>
<gene>
    <name evidence="18" type="ORF">RR48_01172</name>
</gene>
<dbReference type="InParanoid" id="A0A0N1IHG7"/>
<dbReference type="Pfam" id="PF00355">
    <property type="entry name" value="Rieske"/>
    <property type="match status" value="1"/>
</dbReference>
<proteinExistence type="inferred from homology"/>
<keyword evidence="6" id="KW-0479">Metal-binding</keyword>
<dbReference type="AlphaFoldDB" id="A0A0N1IHG7"/>
<dbReference type="SUPFAM" id="SSF50022">
    <property type="entry name" value="ISP domain"/>
    <property type="match status" value="1"/>
</dbReference>
<name>A0A0N1IHG7_PAPMA</name>
<protein>
    <recommendedName>
        <fullName evidence="14">cholesterol 7-desaturase</fullName>
        <ecNumber evidence="14">1.14.19.21</ecNumber>
    </recommendedName>
</protein>
<keyword evidence="4" id="KW-0812">Transmembrane</keyword>
<keyword evidence="7" id="KW-1133">Transmembrane helix</keyword>
<dbReference type="GO" id="GO:0046872">
    <property type="term" value="F:metal ion binding"/>
    <property type="evidence" value="ECO:0007669"/>
    <property type="project" value="UniProtKB-KW"/>
</dbReference>
<dbReference type="UniPathway" id="UPA01020"/>
<dbReference type="GO" id="GO:0170056">
    <property type="term" value="F:cholesterol 7-desaturase [NAD(P)H] activity"/>
    <property type="evidence" value="ECO:0007669"/>
    <property type="project" value="UniProtKB-EC"/>
</dbReference>
<evidence type="ECO:0000256" key="15">
    <source>
        <dbReference type="ARBA" id="ARBA00047853"/>
    </source>
</evidence>
<comment type="subcellular location">
    <subcellularLocation>
        <location evidence="2">Membrane</location>
    </subcellularLocation>
</comment>
<dbReference type="Gene3D" id="3.90.380.10">
    <property type="entry name" value="Naphthalene 1,2-dioxygenase Alpha Subunit, Chain A, domain 1"/>
    <property type="match status" value="1"/>
</dbReference>
<organism evidence="18 19">
    <name type="scientific">Papilio machaon</name>
    <name type="common">Old World swallowtail butterfly</name>
    <dbReference type="NCBI Taxonomy" id="76193"/>
    <lineage>
        <taxon>Eukaryota</taxon>
        <taxon>Metazoa</taxon>
        <taxon>Ecdysozoa</taxon>
        <taxon>Arthropoda</taxon>
        <taxon>Hexapoda</taxon>
        <taxon>Insecta</taxon>
        <taxon>Pterygota</taxon>
        <taxon>Neoptera</taxon>
        <taxon>Endopterygota</taxon>
        <taxon>Lepidoptera</taxon>
        <taxon>Glossata</taxon>
        <taxon>Ditrysia</taxon>
        <taxon>Papilionoidea</taxon>
        <taxon>Papilionidae</taxon>
        <taxon>Papilioninae</taxon>
        <taxon>Papilio</taxon>
    </lineage>
</organism>
<evidence type="ECO:0000256" key="11">
    <source>
        <dbReference type="ARBA" id="ARBA00023136"/>
    </source>
</evidence>
<evidence type="ECO:0000256" key="7">
    <source>
        <dbReference type="ARBA" id="ARBA00022989"/>
    </source>
</evidence>
<evidence type="ECO:0000256" key="4">
    <source>
        <dbReference type="ARBA" id="ARBA00022692"/>
    </source>
</evidence>
<keyword evidence="11" id="KW-0472">Membrane</keyword>
<dbReference type="PROSITE" id="PS51296">
    <property type="entry name" value="RIESKE"/>
    <property type="match status" value="1"/>
</dbReference>
<dbReference type="PANTHER" id="PTHR21266">
    <property type="entry name" value="IRON-SULFUR DOMAIN CONTAINING PROTEIN"/>
    <property type="match status" value="1"/>
</dbReference>
<comment type="pathway">
    <text evidence="12">Steroid hormone biosynthesis; dafachronic acid biosynthesis.</text>
</comment>
<evidence type="ECO:0000256" key="14">
    <source>
        <dbReference type="ARBA" id="ARBA00026095"/>
    </source>
</evidence>
<dbReference type="InterPro" id="IPR017941">
    <property type="entry name" value="Rieske_2Fe-2S"/>
</dbReference>
<keyword evidence="5" id="KW-0001">2Fe-2S</keyword>
<dbReference type="PANTHER" id="PTHR21266:SF32">
    <property type="entry name" value="CHOLESTEROL 7-DESATURASE NVD"/>
    <property type="match status" value="1"/>
</dbReference>
<dbReference type="Pfam" id="PF19298">
    <property type="entry name" value="KshA_C"/>
    <property type="match status" value="1"/>
</dbReference>
<dbReference type="EC" id="1.14.19.21" evidence="14"/>
<reference evidence="18 19" key="1">
    <citation type="journal article" date="2015" name="Nat. Commun.">
        <title>Outbred genome sequencing and CRISPR/Cas9 gene editing in butterflies.</title>
        <authorList>
            <person name="Li X."/>
            <person name="Fan D."/>
            <person name="Zhang W."/>
            <person name="Liu G."/>
            <person name="Zhang L."/>
            <person name="Zhao L."/>
            <person name="Fang X."/>
            <person name="Chen L."/>
            <person name="Dong Y."/>
            <person name="Chen Y."/>
            <person name="Ding Y."/>
            <person name="Zhao R."/>
            <person name="Feng M."/>
            <person name="Zhu Y."/>
            <person name="Feng Y."/>
            <person name="Jiang X."/>
            <person name="Zhu D."/>
            <person name="Xiang H."/>
            <person name="Feng X."/>
            <person name="Li S."/>
            <person name="Wang J."/>
            <person name="Zhang G."/>
            <person name="Kronforst M.R."/>
            <person name="Wang W."/>
        </authorList>
    </citation>
    <scope>NUCLEOTIDE SEQUENCE [LARGE SCALE GENOMIC DNA]</scope>
    <source>
        <strain evidence="18">Ya'a_city_454_Pm</strain>
        <tissue evidence="18">Whole body</tissue>
    </source>
</reference>
<feature type="domain" description="Rieske" evidence="17">
    <location>
        <begin position="26"/>
        <end position="127"/>
    </location>
</feature>
<keyword evidence="10" id="KW-0411">Iron-sulfur</keyword>
<keyword evidence="9" id="KW-0408">Iron</keyword>
<keyword evidence="19" id="KW-1185">Reference proteome</keyword>
<evidence type="ECO:0000256" key="10">
    <source>
        <dbReference type="ARBA" id="ARBA00023014"/>
    </source>
</evidence>
<evidence type="ECO:0000256" key="2">
    <source>
        <dbReference type="ARBA" id="ARBA00004370"/>
    </source>
</evidence>
<evidence type="ECO:0000256" key="1">
    <source>
        <dbReference type="ARBA" id="ARBA00001962"/>
    </source>
</evidence>
<evidence type="ECO:0000256" key="16">
    <source>
        <dbReference type="ARBA" id="ARBA00049548"/>
    </source>
</evidence>
<dbReference type="GO" id="GO:0008203">
    <property type="term" value="P:cholesterol metabolic process"/>
    <property type="evidence" value="ECO:0007669"/>
    <property type="project" value="InterPro"/>
</dbReference>
<dbReference type="InterPro" id="IPR045605">
    <property type="entry name" value="KshA-like_C"/>
</dbReference>
<accession>A0A0N1IHG7</accession>
<keyword evidence="8" id="KW-0560">Oxidoreductase</keyword>
<comment type="catalytic activity">
    <reaction evidence="16">
        <text>cholesterol + NADPH + O2 + H(+) = 7-dehydrocholesterol + NADP(+) + 2 H2O</text>
        <dbReference type="Rhea" id="RHEA:45024"/>
        <dbReference type="ChEBI" id="CHEBI:15377"/>
        <dbReference type="ChEBI" id="CHEBI:15378"/>
        <dbReference type="ChEBI" id="CHEBI:15379"/>
        <dbReference type="ChEBI" id="CHEBI:16113"/>
        <dbReference type="ChEBI" id="CHEBI:17759"/>
        <dbReference type="ChEBI" id="CHEBI:57783"/>
        <dbReference type="ChEBI" id="CHEBI:58349"/>
        <dbReference type="EC" id="1.14.19.21"/>
    </reaction>
    <physiologicalReaction direction="left-to-right" evidence="16">
        <dbReference type="Rhea" id="RHEA:45025"/>
    </physiologicalReaction>
</comment>
<evidence type="ECO:0000313" key="18">
    <source>
        <dbReference type="EMBL" id="KPJ17449.1"/>
    </source>
</evidence>
<dbReference type="Proteomes" id="UP000053240">
    <property type="component" value="Unassembled WGS sequence"/>
</dbReference>
<dbReference type="STRING" id="76193.A0A0N1IHG7"/>
<dbReference type="FunCoup" id="A0A0N1IHG7">
    <property type="interactions" value="18"/>
</dbReference>
<evidence type="ECO:0000256" key="6">
    <source>
        <dbReference type="ARBA" id="ARBA00022723"/>
    </source>
</evidence>
<dbReference type="EMBL" id="KQ460145">
    <property type="protein sequence ID" value="KPJ17449.1"/>
    <property type="molecule type" value="Genomic_DNA"/>
</dbReference>
<comment type="similarity">
    <text evidence="13">Belongs to the cholesterol 7-desaturase family.</text>
</comment>
<comment type="pathway">
    <text evidence="3">Hormone biosynthesis.</text>
</comment>
<dbReference type="GO" id="GO:0051537">
    <property type="term" value="F:2 iron, 2 sulfur cluster binding"/>
    <property type="evidence" value="ECO:0007669"/>
    <property type="project" value="UniProtKB-KW"/>
</dbReference>
<comment type="catalytic activity">
    <reaction evidence="15">
        <text>cholesterol + NADH + O2 + H(+) = 7-dehydrocholesterol + NAD(+) + 2 H2O</text>
        <dbReference type="Rhea" id="RHEA:51644"/>
        <dbReference type="ChEBI" id="CHEBI:15377"/>
        <dbReference type="ChEBI" id="CHEBI:15378"/>
        <dbReference type="ChEBI" id="CHEBI:15379"/>
        <dbReference type="ChEBI" id="CHEBI:16113"/>
        <dbReference type="ChEBI" id="CHEBI:17759"/>
        <dbReference type="ChEBI" id="CHEBI:57540"/>
        <dbReference type="ChEBI" id="CHEBI:57945"/>
        <dbReference type="EC" id="1.14.19.21"/>
    </reaction>
    <physiologicalReaction direction="left-to-right" evidence="15">
        <dbReference type="Rhea" id="RHEA:51645"/>
    </physiologicalReaction>
</comment>
<dbReference type="GO" id="GO:0005737">
    <property type="term" value="C:cytoplasm"/>
    <property type="evidence" value="ECO:0007669"/>
    <property type="project" value="TreeGrafter"/>
</dbReference>
<evidence type="ECO:0000256" key="5">
    <source>
        <dbReference type="ARBA" id="ARBA00022714"/>
    </source>
</evidence>
<evidence type="ECO:0000256" key="13">
    <source>
        <dbReference type="ARBA" id="ARBA00025729"/>
    </source>
</evidence>
<sequence length="275" mass="30830">MSLDHQELTDIGFEHISGKRDRAMNINRVQSAKQIGDKLPPPYPNGWFAVVESRDLKVGKMVSVDALGCANLAIGGSVSGSCITCPFHQWRFNADGQCVGIPNVATVPAGISIKKYHTMEVDGAVWVWHDAEGRDPLWKVPEVPEMKYMSFRGRNEFMINAHIQIGPSHVRLQFESPLGSLLVAQSVTPLSPLLQRVVTRVFTPNYNAVFGAFTVLAEAVQFKRDVAIWNSKRYVSAPAYVRSDKTIRAFRAWFMQFYSESSISLKQAMQKPLDW</sequence>
<dbReference type="GO" id="GO:0016020">
    <property type="term" value="C:membrane"/>
    <property type="evidence" value="ECO:0007669"/>
    <property type="project" value="UniProtKB-SubCell"/>
</dbReference>
<evidence type="ECO:0000256" key="9">
    <source>
        <dbReference type="ARBA" id="ARBA00023004"/>
    </source>
</evidence>
<evidence type="ECO:0000256" key="12">
    <source>
        <dbReference type="ARBA" id="ARBA00025712"/>
    </source>
</evidence>
<evidence type="ECO:0000256" key="8">
    <source>
        <dbReference type="ARBA" id="ARBA00023002"/>
    </source>
</evidence>
<dbReference type="InterPro" id="IPR050584">
    <property type="entry name" value="Cholesterol_7-desaturase"/>
</dbReference>
<evidence type="ECO:0000313" key="19">
    <source>
        <dbReference type="Proteomes" id="UP000053240"/>
    </source>
</evidence>
<comment type="cofactor">
    <cofactor evidence="1">
        <name>Fe cation</name>
        <dbReference type="ChEBI" id="CHEBI:24875"/>
    </cofactor>
</comment>
<dbReference type="InterPro" id="IPR036922">
    <property type="entry name" value="Rieske_2Fe-2S_sf"/>
</dbReference>
<evidence type="ECO:0000256" key="3">
    <source>
        <dbReference type="ARBA" id="ARBA00004972"/>
    </source>
</evidence>